<evidence type="ECO:0000256" key="1">
    <source>
        <dbReference type="ARBA" id="ARBA00022679"/>
    </source>
</evidence>
<reference evidence="4 5" key="1">
    <citation type="submission" date="2015-11" db="EMBL/GenBank/DDBJ databases">
        <title>Exploring the genomic traits of fungus-feeding bacterial genus Collimonas.</title>
        <authorList>
            <person name="Song C."/>
            <person name="Schmidt R."/>
            <person name="de Jager V."/>
            <person name="Krzyzanowska D."/>
            <person name="Jongedijk E."/>
            <person name="Cankar K."/>
            <person name="Beekwilder J."/>
            <person name="van Veen A."/>
            <person name="de Boer W."/>
            <person name="van Veen J.A."/>
            <person name="Garbeva P."/>
        </authorList>
    </citation>
    <scope>NUCLEOTIDE SEQUENCE [LARGE SCALE GENOMIC DNA]</scope>
    <source>
        <strain evidence="4 5">Ter282</strain>
    </source>
</reference>
<dbReference type="PATRIC" id="fig|279058.18.peg.168"/>
<evidence type="ECO:0000259" key="3">
    <source>
        <dbReference type="PROSITE" id="PS51186"/>
    </source>
</evidence>
<dbReference type="InterPro" id="IPR050832">
    <property type="entry name" value="Bact_Acetyltransf"/>
</dbReference>
<dbReference type="Pfam" id="PF24553">
    <property type="entry name" value="Rv0428c_C"/>
    <property type="match status" value="1"/>
</dbReference>
<protein>
    <submittedName>
        <fullName evidence="4">Acetyltransferase family protein</fullName>
    </submittedName>
</protein>
<dbReference type="Proteomes" id="UP000071778">
    <property type="component" value="Chromosome"/>
</dbReference>
<feature type="domain" description="N-acetyltransferase" evidence="3">
    <location>
        <begin position="123"/>
        <end position="254"/>
    </location>
</feature>
<dbReference type="PANTHER" id="PTHR43877">
    <property type="entry name" value="AMINOALKYLPHOSPHONATE N-ACETYLTRANSFERASE-RELATED-RELATED"/>
    <property type="match status" value="1"/>
</dbReference>
<dbReference type="GO" id="GO:0016747">
    <property type="term" value="F:acyltransferase activity, transferring groups other than amino-acyl groups"/>
    <property type="evidence" value="ECO:0007669"/>
    <property type="project" value="InterPro"/>
</dbReference>
<evidence type="ECO:0000313" key="5">
    <source>
        <dbReference type="Proteomes" id="UP000071778"/>
    </source>
</evidence>
<evidence type="ECO:0000313" key="4">
    <source>
        <dbReference type="EMBL" id="AMP07986.1"/>
    </source>
</evidence>
<dbReference type="RefSeq" id="WP_061536882.1">
    <property type="nucleotide sequence ID" value="NZ_CP013235.1"/>
</dbReference>
<dbReference type="Gene3D" id="3.40.630.30">
    <property type="match status" value="1"/>
</dbReference>
<dbReference type="InterPro" id="IPR016181">
    <property type="entry name" value="Acyl_CoA_acyltransferase"/>
</dbReference>
<sequence>MTTPVPALNFDLDLVTSLEERAFNAWPAQKSALCGGWLLRLSEGYTKRANSANALRPTAAFAETLRIAEDFYARHGLPTIFRLSPLASPESDHQLEQAGYRKIDRSLVMTAALPQQTQSTPDVEILAAPNHAWSTGFAEANRVPEAARAAHDRMLAAITMPAAFATLSDNGAPIAYGLAVAENGAVGLFDIVVAPAARRRGAAARLVGALLAWGKTQGASSAYLQVQADNQAALGLYRKLGFEQQYEYHYRVRA</sequence>
<gene>
    <name evidence="4" type="ORF">CAter282_0162</name>
</gene>
<dbReference type="EMBL" id="CP013235">
    <property type="protein sequence ID" value="AMP07986.1"/>
    <property type="molecule type" value="Genomic_DNA"/>
</dbReference>
<keyword evidence="2" id="KW-0012">Acyltransferase</keyword>
<dbReference type="PROSITE" id="PS51186">
    <property type="entry name" value="GNAT"/>
    <property type="match status" value="1"/>
</dbReference>
<dbReference type="SUPFAM" id="SSF55729">
    <property type="entry name" value="Acyl-CoA N-acyltransferases (Nat)"/>
    <property type="match status" value="1"/>
</dbReference>
<keyword evidence="1 4" id="KW-0808">Transferase</keyword>
<name>A0A127QDB8_9BURK</name>
<dbReference type="InterPro" id="IPR000182">
    <property type="entry name" value="GNAT_dom"/>
</dbReference>
<evidence type="ECO:0000256" key="2">
    <source>
        <dbReference type="ARBA" id="ARBA00023315"/>
    </source>
</evidence>
<dbReference type="AlphaFoldDB" id="A0A127QDB8"/>
<dbReference type="InterPro" id="IPR056935">
    <property type="entry name" value="Rv0428c-like_C"/>
</dbReference>
<accession>A0A127QDB8</accession>
<keyword evidence="5" id="KW-1185">Reference proteome</keyword>
<organism evidence="4 5">
    <name type="scientific">Collimonas arenae</name>
    <dbReference type="NCBI Taxonomy" id="279058"/>
    <lineage>
        <taxon>Bacteria</taxon>
        <taxon>Pseudomonadati</taxon>
        <taxon>Pseudomonadota</taxon>
        <taxon>Betaproteobacteria</taxon>
        <taxon>Burkholderiales</taxon>
        <taxon>Oxalobacteraceae</taxon>
        <taxon>Collimonas</taxon>
    </lineage>
</organism>
<proteinExistence type="predicted"/>